<evidence type="ECO:0000256" key="9">
    <source>
        <dbReference type="ARBA" id="ARBA00022840"/>
    </source>
</evidence>
<evidence type="ECO:0000256" key="14">
    <source>
        <dbReference type="ARBA" id="ARBA00023264"/>
    </source>
</evidence>
<evidence type="ECO:0000256" key="11">
    <source>
        <dbReference type="ARBA" id="ARBA00023098"/>
    </source>
</evidence>
<dbReference type="CDD" id="cd14265">
    <property type="entry name" value="UDPK_IM_like"/>
    <property type="match status" value="1"/>
</dbReference>
<feature type="transmembrane region" description="Helical" evidence="19">
    <location>
        <begin position="90"/>
        <end position="114"/>
    </location>
</feature>
<protein>
    <recommendedName>
        <fullName evidence="22">Diacylglycerol kinase</fullName>
    </recommendedName>
</protein>
<gene>
    <name evidence="20" type="ORF">IX53_09915</name>
</gene>
<keyword evidence="18" id="KW-0460">Magnesium</keyword>
<feature type="binding site" evidence="18">
    <location>
        <position position="70"/>
    </location>
    <ligand>
        <name>a divalent metal cation</name>
        <dbReference type="ChEBI" id="CHEBI:60240"/>
    </ligand>
</feature>
<dbReference type="InterPro" id="IPR000829">
    <property type="entry name" value="DAGK"/>
</dbReference>
<dbReference type="GO" id="GO:0046872">
    <property type="term" value="F:metal ion binding"/>
    <property type="evidence" value="ECO:0007669"/>
    <property type="project" value="UniProtKB-KW"/>
</dbReference>
<reference evidence="20 21" key="1">
    <citation type="submission" date="2015-04" db="EMBL/GenBank/DDBJ databases">
        <title>Complete Genome Sequence of Kosmotoga pacifica SLHLJ1.</title>
        <authorList>
            <person name="Jiang L.J."/>
            <person name="Shao Z.Z."/>
            <person name="Jebbar M."/>
        </authorList>
    </citation>
    <scope>NUCLEOTIDE SEQUENCE [LARGE SCALE GENOMIC DNA]</scope>
    <source>
        <strain evidence="20 21">SLHLJ1</strain>
    </source>
</reference>
<dbReference type="PATRIC" id="fig|1330330.3.peg.2021"/>
<feature type="binding site" evidence="17">
    <location>
        <position position="70"/>
    </location>
    <ligand>
        <name>ATP</name>
        <dbReference type="ChEBI" id="CHEBI:30616"/>
    </ligand>
</feature>
<evidence type="ECO:0000256" key="16">
    <source>
        <dbReference type="PIRSR" id="PIRSR600829-2"/>
    </source>
</evidence>
<comment type="subcellular location">
    <subcellularLocation>
        <location evidence="1">Cell membrane</location>
        <topology evidence="1">Multi-pass membrane protein</topology>
    </subcellularLocation>
</comment>
<evidence type="ECO:0000256" key="12">
    <source>
        <dbReference type="ARBA" id="ARBA00023136"/>
    </source>
</evidence>
<dbReference type="GO" id="GO:0008654">
    <property type="term" value="P:phospholipid biosynthetic process"/>
    <property type="evidence" value="ECO:0007669"/>
    <property type="project" value="UniProtKB-KW"/>
</dbReference>
<dbReference type="GO" id="GO:0016301">
    <property type="term" value="F:kinase activity"/>
    <property type="evidence" value="ECO:0007669"/>
    <property type="project" value="UniProtKB-KW"/>
</dbReference>
<dbReference type="GO" id="GO:0005886">
    <property type="term" value="C:plasma membrane"/>
    <property type="evidence" value="ECO:0007669"/>
    <property type="project" value="UniProtKB-SubCell"/>
</dbReference>
<evidence type="ECO:0000313" key="20">
    <source>
        <dbReference type="EMBL" id="AKI98093.1"/>
    </source>
</evidence>
<dbReference type="PANTHER" id="PTHR34299">
    <property type="entry name" value="DIACYLGLYCEROL KINASE"/>
    <property type="match status" value="1"/>
</dbReference>
<dbReference type="EMBL" id="CP011232">
    <property type="protein sequence ID" value="AKI98093.1"/>
    <property type="molecule type" value="Genomic_DNA"/>
</dbReference>
<evidence type="ECO:0000256" key="13">
    <source>
        <dbReference type="ARBA" id="ARBA00023209"/>
    </source>
</evidence>
<keyword evidence="6 19" id="KW-0812">Transmembrane</keyword>
<dbReference type="Proteomes" id="UP000035159">
    <property type="component" value="Chromosome"/>
</dbReference>
<dbReference type="STRING" id="1330330.IX53_09915"/>
<comment type="cofactor">
    <cofactor evidence="18">
        <name>Mg(2+)</name>
        <dbReference type="ChEBI" id="CHEBI:18420"/>
    </cofactor>
    <text evidence="18">Mn(2+), Zn(2+), Cd(2+) and Co(2+) support activity to lesser extents.</text>
</comment>
<feature type="transmembrane region" description="Helical" evidence="19">
    <location>
        <begin position="25"/>
        <end position="43"/>
    </location>
</feature>
<evidence type="ECO:0000256" key="3">
    <source>
        <dbReference type="ARBA" id="ARBA00022475"/>
    </source>
</evidence>
<dbReference type="PANTHER" id="PTHR34299:SF1">
    <property type="entry name" value="DIACYLGLYCEROL KINASE"/>
    <property type="match status" value="1"/>
</dbReference>
<keyword evidence="12 19" id="KW-0472">Membrane</keyword>
<keyword evidence="11" id="KW-0443">Lipid metabolism</keyword>
<evidence type="ECO:0008006" key="22">
    <source>
        <dbReference type="Google" id="ProtNLM"/>
    </source>
</evidence>
<evidence type="ECO:0000256" key="2">
    <source>
        <dbReference type="ARBA" id="ARBA00005967"/>
    </source>
</evidence>
<dbReference type="KEGG" id="kpf:IX53_09915"/>
<dbReference type="AlphaFoldDB" id="A0A0G2ZH47"/>
<evidence type="ECO:0000256" key="1">
    <source>
        <dbReference type="ARBA" id="ARBA00004651"/>
    </source>
</evidence>
<keyword evidence="7 17" id="KW-0547">Nucleotide-binding</keyword>
<dbReference type="Gene3D" id="1.10.287.3610">
    <property type="match status" value="1"/>
</dbReference>
<feature type="binding site" evidence="17">
    <location>
        <position position="22"/>
    </location>
    <ligand>
        <name>ATP</name>
        <dbReference type="ChEBI" id="CHEBI:30616"/>
    </ligand>
</feature>
<dbReference type="InterPro" id="IPR036945">
    <property type="entry name" value="DAGK_sf"/>
</dbReference>
<keyword evidence="10 19" id="KW-1133">Transmembrane helix</keyword>
<dbReference type="GO" id="GO:0005524">
    <property type="term" value="F:ATP binding"/>
    <property type="evidence" value="ECO:0007669"/>
    <property type="project" value="UniProtKB-KW"/>
</dbReference>
<feature type="active site" description="Proton acceptor" evidence="15">
    <location>
        <position position="63"/>
    </location>
</feature>
<keyword evidence="8" id="KW-0418">Kinase</keyword>
<organism evidence="20 21">
    <name type="scientific">Kosmotoga pacifica</name>
    <dbReference type="NCBI Taxonomy" id="1330330"/>
    <lineage>
        <taxon>Bacteria</taxon>
        <taxon>Thermotogati</taxon>
        <taxon>Thermotogota</taxon>
        <taxon>Thermotogae</taxon>
        <taxon>Kosmotogales</taxon>
        <taxon>Kosmotogaceae</taxon>
        <taxon>Kosmotoga</taxon>
    </lineage>
</organism>
<name>A0A0G2ZH47_9BACT</name>
<keyword evidence="4" id="KW-0444">Lipid biosynthesis</keyword>
<proteinExistence type="inferred from homology"/>
<accession>A0A0G2ZH47</accession>
<keyword evidence="5" id="KW-0808">Transferase</keyword>
<keyword evidence="13" id="KW-0594">Phospholipid biosynthesis</keyword>
<evidence type="ECO:0000256" key="17">
    <source>
        <dbReference type="PIRSR" id="PIRSR600829-3"/>
    </source>
</evidence>
<sequence>MRTFLKSFEFAIRGLKHLLLKERNFKIQFTIGLTVLTLSLLVGLEEWEFLWILFSIFFVLSLEGINTIVEELLDFIEERYHKKVEIVKDLAAGVVLLGSMFTVIVATIIFGRALFGISRITGLFFGIILDAFLFGLGLFGGGKR</sequence>
<comment type="similarity">
    <text evidence="2">Belongs to the bacterial diacylglycerol kinase family.</text>
</comment>
<keyword evidence="18" id="KW-0479">Metal-binding</keyword>
<feature type="binding site" evidence="16">
    <location>
        <position position="63"/>
    </location>
    <ligand>
        <name>substrate</name>
    </ligand>
</feature>
<dbReference type="OrthoDB" id="9789934at2"/>
<feature type="binding site" evidence="18">
    <location>
        <position position="22"/>
    </location>
    <ligand>
        <name>a divalent metal cation</name>
        <dbReference type="ChEBI" id="CHEBI:60240"/>
    </ligand>
</feature>
<evidence type="ECO:0000256" key="5">
    <source>
        <dbReference type="ARBA" id="ARBA00022679"/>
    </source>
</evidence>
<evidence type="ECO:0000313" key="21">
    <source>
        <dbReference type="Proteomes" id="UP000035159"/>
    </source>
</evidence>
<dbReference type="RefSeq" id="WP_047755228.1">
    <property type="nucleotide sequence ID" value="NZ_CAJUHA010000010.1"/>
</dbReference>
<dbReference type="Pfam" id="PF01219">
    <property type="entry name" value="DAGK_prokar"/>
    <property type="match status" value="1"/>
</dbReference>
<keyword evidence="3" id="KW-1003">Cell membrane</keyword>
<evidence type="ECO:0000256" key="7">
    <source>
        <dbReference type="ARBA" id="ARBA00022741"/>
    </source>
</evidence>
<feature type="binding site" evidence="17">
    <location>
        <begin position="88"/>
        <end position="89"/>
    </location>
    <ligand>
        <name>ATP</name>
        <dbReference type="ChEBI" id="CHEBI:30616"/>
    </ligand>
</feature>
<evidence type="ECO:0000256" key="15">
    <source>
        <dbReference type="PIRSR" id="PIRSR600829-1"/>
    </source>
</evidence>
<evidence type="ECO:0000256" key="19">
    <source>
        <dbReference type="SAM" id="Phobius"/>
    </source>
</evidence>
<feature type="transmembrane region" description="Helical" evidence="19">
    <location>
        <begin position="120"/>
        <end position="139"/>
    </location>
</feature>
<feature type="transmembrane region" description="Helical" evidence="19">
    <location>
        <begin position="49"/>
        <end position="69"/>
    </location>
</feature>
<evidence type="ECO:0000256" key="6">
    <source>
        <dbReference type="ARBA" id="ARBA00022692"/>
    </source>
</evidence>
<keyword evidence="21" id="KW-1185">Reference proteome</keyword>
<keyword evidence="9 17" id="KW-0067">ATP-binding</keyword>
<evidence type="ECO:0000256" key="18">
    <source>
        <dbReference type="PIRSR" id="PIRSR600829-4"/>
    </source>
</evidence>
<evidence type="ECO:0000256" key="4">
    <source>
        <dbReference type="ARBA" id="ARBA00022516"/>
    </source>
</evidence>
<dbReference type="InterPro" id="IPR033717">
    <property type="entry name" value="UDPK"/>
</dbReference>
<keyword evidence="14" id="KW-1208">Phospholipid metabolism</keyword>
<evidence type="ECO:0000256" key="8">
    <source>
        <dbReference type="ARBA" id="ARBA00022777"/>
    </source>
</evidence>
<evidence type="ECO:0000256" key="10">
    <source>
        <dbReference type="ARBA" id="ARBA00022989"/>
    </source>
</evidence>